<dbReference type="EMBL" id="UYSL01024086">
    <property type="protein sequence ID" value="VDL83063.1"/>
    <property type="molecule type" value="Genomic_DNA"/>
</dbReference>
<reference evidence="4" key="1">
    <citation type="submission" date="2017-02" db="UniProtKB">
        <authorList>
            <consortium name="WormBaseParasite"/>
        </authorList>
    </citation>
    <scope>IDENTIFICATION</scope>
</reference>
<dbReference type="OMA" id="NEFKNAQ"/>
<dbReference type="AlphaFoldDB" id="A0A0N4YQ08"/>
<dbReference type="PRINTS" id="PR01854">
    <property type="entry name" value="BR22PROTEIN"/>
</dbReference>
<name>A0A0N4YQ08_NIPBR</name>
<gene>
    <name evidence="2" type="ORF">NBR_LOCUS19330</name>
</gene>
<dbReference type="STRING" id="27835.A0A0N4YQ08"/>
<evidence type="ECO:0000256" key="1">
    <source>
        <dbReference type="SAM" id="MobiDB-lite"/>
    </source>
</evidence>
<dbReference type="Proteomes" id="UP000271162">
    <property type="component" value="Unassembled WGS sequence"/>
</dbReference>
<accession>A0A0N4YQ08</accession>
<organism evidence="4">
    <name type="scientific">Nippostrongylus brasiliensis</name>
    <name type="common">Rat hookworm</name>
    <dbReference type="NCBI Taxonomy" id="27835"/>
    <lineage>
        <taxon>Eukaryota</taxon>
        <taxon>Metazoa</taxon>
        <taxon>Ecdysozoa</taxon>
        <taxon>Nematoda</taxon>
        <taxon>Chromadorea</taxon>
        <taxon>Rhabditida</taxon>
        <taxon>Rhabditina</taxon>
        <taxon>Rhabditomorpha</taxon>
        <taxon>Strongyloidea</taxon>
        <taxon>Heligmosomidae</taxon>
        <taxon>Nippostrongylus</taxon>
    </lineage>
</organism>
<reference evidence="2 3" key="2">
    <citation type="submission" date="2018-11" db="EMBL/GenBank/DDBJ databases">
        <authorList>
            <consortium name="Pathogen Informatics"/>
        </authorList>
    </citation>
    <scope>NUCLEOTIDE SEQUENCE [LARGE SCALE GENOMIC DNA]</scope>
</reference>
<proteinExistence type="predicted"/>
<sequence>MKKNERKNAAVEAEETEKGAGCSSVSAGRIRKNRKVNAYEHAKQVYERIQQQKAQEKIARQLEIQKKHEAMEQYQKSKKQMNKVLRKCNKKGQPNLGAQMEMLLKKIEKQSDER</sequence>
<dbReference type="WBParaSite" id="NBR_0001932901-mRNA-1">
    <property type="protein sequence ID" value="NBR_0001932901-mRNA-1"/>
    <property type="gene ID" value="NBR_0001932901"/>
</dbReference>
<evidence type="ECO:0000313" key="3">
    <source>
        <dbReference type="Proteomes" id="UP000271162"/>
    </source>
</evidence>
<evidence type="ECO:0000313" key="2">
    <source>
        <dbReference type="EMBL" id="VDL83063.1"/>
    </source>
</evidence>
<dbReference type="GO" id="GO:0005634">
    <property type="term" value="C:nucleus"/>
    <property type="evidence" value="ECO:0007669"/>
    <property type="project" value="TreeGrafter"/>
</dbReference>
<keyword evidence="3" id="KW-1185">Reference proteome</keyword>
<protein>
    <submittedName>
        <fullName evidence="2 4">Uncharacterized protein</fullName>
    </submittedName>
</protein>
<dbReference type="InterPro" id="IPR013730">
    <property type="entry name" value="Fyv7/TAP26"/>
</dbReference>
<dbReference type="Pfam" id="PF08524">
    <property type="entry name" value="rRNA_processing"/>
    <property type="match status" value="1"/>
</dbReference>
<dbReference type="PANTHER" id="PTHR15657">
    <property type="entry name" value="THYROID TRANSCRIPTION FACTOR 1-ASSOCIATED PROTEIN 26"/>
    <property type="match status" value="1"/>
</dbReference>
<dbReference type="PANTHER" id="PTHR15657:SF1">
    <property type="entry name" value="THYROID TRANSCRIPTION FACTOR 1-ASSOCIATED PROTEIN 26"/>
    <property type="match status" value="1"/>
</dbReference>
<feature type="region of interest" description="Disordered" evidence="1">
    <location>
        <begin position="1"/>
        <end position="27"/>
    </location>
</feature>
<evidence type="ECO:0000313" key="4">
    <source>
        <dbReference type="WBParaSite" id="NBR_0001932901-mRNA-1"/>
    </source>
</evidence>